<evidence type="ECO:0000313" key="7">
    <source>
        <dbReference type="Proteomes" id="UP001609219"/>
    </source>
</evidence>
<evidence type="ECO:0000313" key="3">
    <source>
        <dbReference type="EMBL" id="MFH5229984.1"/>
    </source>
</evidence>
<keyword evidence="1" id="KW-0732">Signal</keyword>
<comment type="caution">
    <text evidence="4">The sequence shown here is derived from an EMBL/GenBank/DDBJ whole genome shotgun (WGS) entry which is preliminary data.</text>
</comment>
<gene>
    <name evidence="4" type="ORF">ACHIPV_08290</name>
    <name evidence="2" type="ORF">ACHIPZ_00560</name>
    <name evidence="3" type="ORF">ACHIRB_15580</name>
</gene>
<feature type="chain" id="PRO_5045033714" evidence="1">
    <location>
        <begin position="21"/>
        <end position="176"/>
    </location>
</feature>
<evidence type="ECO:0000313" key="2">
    <source>
        <dbReference type="EMBL" id="MFH5206730.1"/>
    </source>
</evidence>
<dbReference type="InterPro" id="IPR024520">
    <property type="entry name" value="DUF3558"/>
</dbReference>
<protein>
    <submittedName>
        <fullName evidence="4">DUF3558 domain-containing protein</fullName>
    </submittedName>
</protein>
<proteinExistence type="predicted"/>
<dbReference type="EMBL" id="JBIMSO010000001">
    <property type="protein sequence ID" value="MFH5206730.1"/>
    <property type="molecule type" value="Genomic_DNA"/>
</dbReference>
<dbReference type="EMBL" id="JBIMSN010000062">
    <property type="protein sequence ID" value="MFH5229984.1"/>
    <property type="molecule type" value="Genomic_DNA"/>
</dbReference>
<evidence type="ECO:0000313" key="6">
    <source>
        <dbReference type="Proteomes" id="UP001609176"/>
    </source>
</evidence>
<dbReference type="Proteomes" id="UP001609176">
    <property type="component" value="Unassembled WGS sequence"/>
</dbReference>
<dbReference type="Proteomes" id="UP001609175">
    <property type="component" value="Unassembled WGS sequence"/>
</dbReference>
<accession>A0ABW7KIM6</accession>
<dbReference type="PROSITE" id="PS51257">
    <property type="entry name" value="PROKAR_LIPOPROTEIN"/>
    <property type="match status" value="1"/>
</dbReference>
<reference evidence="5 6" key="1">
    <citation type="submission" date="2024-10" db="EMBL/GenBank/DDBJ databases">
        <authorList>
            <person name="Riesco R."/>
        </authorList>
    </citation>
    <scope>NUCLEOTIDE SEQUENCE [LARGE SCALE GENOMIC DNA]</scope>
    <source>
        <strain evidence="4 6">NCIMB 15448</strain>
        <strain evidence="2 5">NCIMB 15449</strain>
        <strain evidence="3 7">NCIMB 15450</strain>
    </source>
</reference>
<sequence length="176" mass="18842">MRLRTWALRSLALCGTALLAAGCSTTTPGSPVASSTAPLELFDPCGIPDDALRSAGVDPATEREGIAGAEFEGWKICRWEATAGWYFMRVYSTSHSLDEMQRNTEFTRFSSTAAGTRDGVTAVNVGREAETCNFGFAVAQGLIMVSVAARSQVATPEDPCTTAILRTKDLDNELPR</sequence>
<evidence type="ECO:0000313" key="4">
    <source>
        <dbReference type="EMBL" id="MFH5241885.1"/>
    </source>
</evidence>
<name>A0ABW7KIM6_9NOCA</name>
<dbReference type="EMBL" id="JBIMSP010000009">
    <property type="protein sequence ID" value="MFH5241885.1"/>
    <property type="molecule type" value="Genomic_DNA"/>
</dbReference>
<organism evidence="4 6">
    <name type="scientific">Antrihabitans spumae</name>
    <dbReference type="NCBI Taxonomy" id="3373370"/>
    <lineage>
        <taxon>Bacteria</taxon>
        <taxon>Bacillati</taxon>
        <taxon>Actinomycetota</taxon>
        <taxon>Actinomycetes</taxon>
        <taxon>Mycobacteriales</taxon>
        <taxon>Nocardiaceae</taxon>
        <taxon>Antrihabitans</taxon>
    </lineage>
</organism>
<dbReference type="Proteomes" id="UP001609219">
    <property type="component" value="Unassembled WGS sequence"/>
</dbReference>
<feature type="signal peptide" evidence="1">
    <location>
        <begin position="1"/>
        <end position="20"/>
    </location>
</feature>
<evidence type="ECO:0000256" key="1">
    <source>
        <dbReference type="SAM" id="SignalP"/>
    </source>
</evidence>
<dbReference type="Pfam" id="PF12079">
    <property type="entry name" value="DUF3558"/>
    <property type="match status" value="1"/>
</dbReference>
<keyword evidence="7" id="KW-1185">Reference proteome</keyword>
<evidence type="ECO:0000313" key="5">
    <source>
        <dbReference type="Proteomes" id="UP001609175"/>
    </source>
</evidence>
<dbReference type="RefSeq" id="WP_395112112.1">
    <property type="nucleotide sequence ID" value="NZ_JBIMSN010000062.1"/>
</dbReference>